<dbReference type="SUPFAM" id="SSF64484">
    <property type="entry name" value="beta and beta-prime subunits of DNA dependent RNA-polymerase"/>
    <property type="match status" value="1"/>
</dbReference>
<dbReference type="AlphaFoldDB" id="A0AAD8N441"/>
<comment type="similarity">
    <text evidence="1">Belongs to the RNA polymerase beta chain family.</text>
</comment>
<dbReference type="PANTHER" id="PTHR20856">
    <property type="entry name" value="DNA-DIRECTED RNA POLYMERASE I SUBUNIT 2"/>
    <property type="match status" value="1"/>
</dbReference>
<keyword evidence="6" id="KW-0804">Transcription</keyword>
<sequence length="148" mass="16739">MVKSKLCNLLGIGNEELCRLGEDLDDIGGYFIVNGIERVLIAQEKKRNNYVFVSKTTPDNEYIAEMQSNTTCQSKPPGVVSVHMKSVGKDPCIRATLPYVRSTIPIGIIFRALKIESEKEMMKCIDIDIDDIKMVELIRDLLLMKQED</sequence>
<evidence type="ECO:0000256" key="2">
    <source>
        <dbReference type="ARBA" id="ARBA00012418"/>
    </source>
</evidence>
<dbReference type="GO" id="GO:0003899">
    <property type="term" value="F:DNA-directed RNA polymerase activity"/>
    <property type="evidence" value="ECO:0007669"/>
    <property type="project" value="UniProtKB-EC"/>
</dbReference>
<dbReference type="GO" id="GO:0032549">
    <property type="term" value="F:ribonucleoside binding"/>
    <property type="evidence" value="ECO:0007669"/>
    <property type="project" value="InterPro"/>
</dbReference>
<name>A0AAD8N441_9APIA</name>
<accession>A0AAD8N441</accession>
<dbReference type="EMBL" id="JAUIZM010000002">
    <property type="protein sequence ID" value="KAK1395839.1"/>
    <property type="molecule type" value="Genomic_DNA"/>
</dbReference>
<comment type="caution">
    <text evidence="8">The sequence shown here is derived from an EMBL/GenBank/DDBJ whole genome shotgun (WGS) entry which is preliminary data.</text>
</comment>
<dbReference type="GO" id="GO:0000428">
    <property type="term" value="C:DNA-directed RNA polymerase complex"/>
    <property type="evidence" value="ECO:0007669"/>
    <property type="project" value="UniProtKB-KW"/>
</dbReference>
<dbReference type="InterPro" id="IPR007644">
    <property type="entry name" value="RNA_pol_bsu_protrusion"/>
</dbReference>
<dbReference type="InterPro" id="IPR015712">
    <property type="entry name" value="DNA-dir_RNA_pol_su2"/>
</dbReference>
<evidence type="ECO:0000313" key="9">
    <source>
        <dbReference type="Proteomes" id="UP001237642"/>
    </source>
</evidence>
<evidence type="ECO:0000256" key="5">
    <source>
        <dbReference type="ARBA" id="ARBA00022695"/>
    </source>
</evidence>
<dbReference type="EC" id="2.7.7.6" evidence="2"/>
<organism evidence="8 9">
    <name type="scientific">Heracleum sosnowskyi</name>
    <dbReference type="NCBI Taxonomy" id="360622"/>
    <lineage>
        <taxon>Eukaryota</taxon>
        <taxon>Viridiplantae</taxon>
        <taxon>Streptophyta</taxon>
        <taxon>Embryophyta</taxon>
        <taxon>Tracheophyta</taxon>
        <taxon>Spermatophyta</taxon>
        <taxon>Magnoliopsida</taxon>
        <taxon>eudicotyledons</taxon>
        <taxon>Gunneridae</taxon>
        <taxon>Pentapetalae</taxon>
        <taxon>asterids</taxon>
        <taxon>campanulids</taxon>
        <taxon>Apiales</taxon>
        <taxon>Apiaceae</taxon>
        <taxon>Apioideae</taxon>
        <taxon>apioid superclade</taxon>
        <taxon>Tordylieae</taxon>
        <taxon>Tordyliinae</taxon>
        <taxon>Heracleum</taxon>
    </lineage>
</organism>
<evidence type="ECO:0000256" key="4">
    <source>
        <dbReference type="ARBA" id="ARBA00022679"/>
    </source>
</evidence>
<keyword evidence="4" id="KW-0808">Transferase</keyword>
<gene>
    <name evidence="8" type="ORF">POM88_005702</name>
</gene>
<evidence type="ECO:0000313" key="8">
    <source>
        <dbReference type="EMBL" id="KAK1395839.1"/>
    </source>
</evidence>
<keyword evidence="3" id="KW-0240">DNA-directed RNA polymerase</keyword>
<feature type="domain" description="RNA polymerase beta subunit protrusion" evidence="7">
    <location>
        <begin position="1"/>
        <end position="101"/>
    </location>
</feature>
<proteinExistence type="inferred from homology"/>
<dbReference type="Gene3D" id="3.90.1110.10">
    <property type="entry name" value="RNA polymerase Rpb2, domain 2"/>
    <property type="match status" value="1"/>
</dbReference>
<keyword evidence="5" id="KW-0548">Nucleotidyltransferase</keyword>
<dbReference type="InterPro" id="IPR037034">
    <property type="entry name" value="RNA_pol_Rpb2_2_sf"/>
</dbReference>
<dbReference type="Pfam" id="PF04563">
    <property type="entry name" value="RNA_pol_Rpb2_1"/>
    <property type="match status" value="1"/>
</dbReference>
<evidence type="ECO:0000256" key="3">
    <source>
        <dbReference type="ARBA" id="ARBA00022478"/>
    </source>
</evidence>
<dbReference type="GO" id="GO:0006351">
    <property type="term" value="P:DNA-templated transcription"/>
    <property type="evidence" value="ECO:0007669"/>
    <property type="project" value="InterPro"/>
</dbReference>
<reference evidence="8" key="1">
    <citation type="submission" date="2023-02" db="EMBL/GenBank/DDBJ databases">
        <title>Genome of toxic invasive species Heracleum sosnowskyi carries increased number of genes despite the absence of recent whole-genome duplications.</title>
        <authorList>
            <person name="Schelkunov M."/>
            <person name="Shtratnikova V."/>
            <person name="Makarenko M."/>
            <person name="Klepikova A."/>
            <person name="Omelchenko D."/>
            <person name="Novikova G."/>
            <person name="Obukhova E."/>
            <person name="Bogdanov V."/>
            <person name="Penin A."/>
            <person name="Logacheva M."/>
        </authorList>
    </citation>
    <scope>NUCLEOTIDE SEQUENCE</scope>
    <source>
        <strain evidence="8">Hsosn_3</strain>
        <tissue evidence="8">Leaf</tissue>
    </source>
</reference>
<reference evidence="8" key="2">
    <citation type="submission" date="2023-05" db="EMBL/GenBank/DDBJ databases">
        <authorList>
            <person name="Schelkunov M.I."/>
        </authorList>
    </citation>
    <scope>NUCLEOTIDE SEQUENCE</scope>
    <source>
        <strain evidence="8">Hsosn_3</strain>
        <tissue evidence="8">Leaf</tissue>
    </source>
</reference>
<dbReference type="Proteomes" id="UP001237642">
    <property type="component" value="Unassembled WGS sequence"/>
</dbReference>
<evidence type="ECO:0000259" key="7">
    <source>
        <dbReference type="Pfam" id="PF04563"/>
    </source>
</evidence>
<evidence type="ECO:0000256" key="1">
    <source>
        <dbReference type="ARBA" id="ARBA00006835"/>
    </source>
</evidence>
<protein>
    <recommendedName>
        <fullName evidence="2">DNA-directed RNA polymerase</fullName>
        <ecNumber evidence="2">2.7.7.6</ecNumber>
    </recommendedName>
</protein>
<keyword evidence="9" id="KW-1185">Reference proteome</keyword>
<dbReference type="GO" id="GO:0003677">
    <property type="term" value="F:DNA binding"/>
    <property type="evidence" value="ECO:0007669"/>
    <property type="project" value="InterPro"/>
</dbReference>
<evidence type="ECO:0000256" key="6">
    <source>
        <dbReference type="ARBA" id="ARBA00023163"/>
    </source>
</evidence>